<dbReference type="GO" id="GO:0005534">
    <property type="term" value="F:galactose binding"/>
    <property type="evidence" value="ECO:0000314"/>
    <property type="project" value="RGD"/>
</dbReference>
<dbReference type="Gene3D" id="1.20.5.320">
    <property type="entry name" value="6-Phosphogluconate Dehydrogenase, domain 3"/>
    <property type="match status" value="1"/>
</dbReference>
<dbReference type="GO" id="GO:0001867">
    <property type="term" value="P:complement activation, lectin pathway"/>
    <property type="evidence" value="ECO:0000266"/>
    <property type="project" value="RGD"/>
</dbReference>
<keyword evidence="12" id="KW-0176">Collagen</keyword>
<dbReference type="Pfam" id="PF00059">
    <property type="entry name" value="Lectin_C"/>
    <property type="match status" value="1"/>
</dbReference>
<dbReference type="Bgee" id="ENSRNOG00000011637">
    <property type="expression patterns" value="Expressed in liver"/>
</dbReference>
<protein>
    <recommendedName>
        <fullName evidence="2">Mannose-binding protein C</fullName>
    </recommendedName>
    <alternativeName>
        <fullName evidence="15">Mannan-binding protein</fullName>
    </alternativeName>
</protein>
<dbReference type="GO" id="GO:0002020">
    <property type="term" value="F:protease binding"/>
    <property type="evidence" value="ECO:0000353"/>
    <property type="project" value="RGD"/>
</dbReference>
<feature type="compositionally biased region" description="Basic and acidic residues" evidence="16">
    <location>
        <begin position="45"/>
        <end position="57"/>
    </location>
</feature>
<dbReference type="GO" id="GO:0005581">
    <property type="term" value="C:collagen trimer"/>
    <property type="evidence" value="ECO:0007669"/>
    <property type="project" value="UniProtKB-KW"/>
</dbReference>
<dbReference type="GO" id="GO:0051873">
    <property type="term" value="P:killing by host of symbiont cells"/>
    <property type="evidence" value="ECO:0000266"/>
    <property type="project" value="RGD"/>
</dbReference>
<dbReference type="InterPro" id="IPR016187">
    <property type="entry name" value="CTDL_fold"/>
</dbReference>
<dbReference type="GO" id="GO:0070273">
    <property type="term" value="F:phosphatidylinositol-4-phosphate binding"/>
    <property type="evidence" value="ECO:0000314"/>
    <property type="project" value="RGD"/>
</dbReference>
<dbReference type="GO" id="GO:0010954">
    <property type="term" value="P:positive regulation of protein processing"/>
    <property type="evidence" value="ECO:0000314"/>
    <property type="project" value="RGD"/>
</dbReference>
<dbReference type="GO" id="GO:0031638">
    <property type="term" value="P:zymogen activation"/>
    <property type="evidence" value="ECO:0000266"/>
    <property type="project" value="RGD"/>
</dbReference>
<dbReference type="AlphaFoldDB" id="Q7TMC0"/>
<dbReference type="EMBL" id="AY325174">
    <property type="protein sequence ID" value="AAP92575.1"/>
    <property type="molecule type" value="mRNA"/>
</dbReference>
<proteinExistence type="evidence at protein level"/>
<dbReference type="eggNOG" id="KOG4297">
    <property type="taxonomic scope" value="Eukaryota"/>
</dbReference>
<dbReference type="InterPro" id="IPR008160">
    <property type="entry name" value="Collagen"/>
</dbReference>
<dbReference type="SUPFAM" id="SSF56436">
    <property type="entry name" value="C-type lectin-like"/>
    <property type="match status" value="1"/>
</dbReference>
<dbReference type="GO" id="GO:0005509">
    <property type="term" value="F:calcium ion binding"/>
    <property type="evidence" value="ECO:0000314"/>
    <property type="project" value="RGD"/>
</dbReference>
<keyword evidence="25" id="KW-1267">Proteomics identification</keyword>
<dbReference type="GO" id="GO:0005771">
    <property type="term" value="C:multivesicular body"/>
    <property type="evidence" value="ECO:0000318"/>
    <property type="project" value="GO_Central"/>
</dbReference>
<evidence type="ECO:0000256" key="7">
    <source>
        <dbReference type="ARBA" id="ARBA00022837"/>
    </source>
</evidence>
<accession>F8WFQ8</accession>
<evidence type="ECO:0000256" key="14">
    <source>
        <dbReference type="ARBA" id="ARBA00023278"/>
    </source>
</evidence>
<dbReference type="VEuPathDB" id="HostDB:ENSRNOG00000011637"/>
<evidence type="ECO:0000313" key="20">
    <source>
        <dbReference type="EMBL" id="AAP92579.1"/>
    </source>
</evidence>
<evidence type="ECO:0000313" key="22">
    <source>
        <dbReference type="Proteomes" id="UP000002494"/>
    </source>
</evidence>
<dbReference type="Ensembl" id="ENSRNOT00000050984.6">
    <property type="protein sequence ID" value="ENSRNOP00000047103.6"/>
    <property type="gene ID" value="ENSRNOG00000011637.8"/>
</dbReference>
<keyword evidence="4" id="KW-0399">Innate immunity</keyword>
<dbReference type="Pfam" id="PF01391">
    <property type="entry name" value="Collagen"/>
    <property type="match status" value="1"/>
</dbReference>
<accession>Q7TMC0</accession>
<evidence type="ECO:0000256" key="17">
    <source>
        <dbReference type="SAM" id="SignalP"/>
    </source>
</evidence>
<dbReference type="GO" id="GO:0045917">
    <property type="term" value="P:positive regulation of complement activation"/>
    <property type="evidence" value="ECO:0000314"/>
    <property type="project" value="RGD"/>
</dbReference>
<gene>
    <name evidence="21 23" type="primary">AABR07006691.1</name>
    <name evidence="24" type="synonym">Mbl2</name>
</gene>
<keyword evidence="22" id="KW-1185">Reference proteome</keyword>
<dbReference type="InterPro" id="IPR001304">
    <property type="entry name" value="C-type_lectin-like"/>
</dbReference>
<dbReference type="EMBL" id="AY325178">
    <property type="protein sequence ID" value="AAP92579.1"/>
    <property type="molecule type" value="mRNA"/>
</dbReference>
<evidence type="ECO:0000256" key="15">
    <source>
        <dbReference type="ARBA" id="ARBA00032886"/>
    </source>
</evidence>
<reference evidence="21" key="4">
    <citation type="submission" date="2025-03" db="UniProtKB">
        <authorList>
            <consortium name="Ensembl"/>
        </authorList>
    </citation>
    <scope>IDENTIFICATION</scope>
    <source>
        <strain evidence="21">Brown Norway</strain>
    </source>
</reference>
<keyword evidence="5" id="KW-0430">Lectin</keyword>
<dbReference type="PaxDb" id="10116-ENSRNOP00000047103"/>
<dbReference type="GO" id="GO:0008228">
    <property type="term" value="P:opsonization"/>
    <property type="evidence" value="ECO:0000266"/>
    <property type="project" value="RGD"/>
</dbReference>
<evidence type="ECO:0000256" key="3">
    <source>
        <dbReference type="ARBA" id="ARBA00022525"/>
    </source>
</evidence>
<dbReference type="GO" id="GO:0038187">
    <property type="term" value="F:pattern recognition receptor activity"/>
    <property type="evidence" value="ECO:0000266"/>
    <property type="project" value="RGD"/>
</dbReference>
<evidence type="ECO:0000313" key="21">
    <source>
        <dbReference type="Ensembl" id="ENSRNOP00000047103.6"/>
    </source>
</evidence>
<evidence type="ECO:0000256" key="10">
    <source>
        <dbReference type="ARBA" id="ARBA00023035"/>
    </source>
</evidence>
<dbReference type="GO" id="GO:0001905">
    <property type="term" value="P:activation of membrane attack complex"/>
    <property type="evidence" value="ECO:0000266"/>
    <property type="project" value="RGD"/>
</dbReference>
<sequence length="371" mass="39978">MSLFTSFLLLCVLTAVYAETLTEGAQSSCPVIACSSPGLNGFPGKDGHDGAKGEKGEPGQGLRGLQGPPGKVGPAGPPGNPGSKGATGPKGDRGESVEFDTTNIDLEIAALRSELRAMRKWVLLSMSENVGKKYFMSSVRRMPLNRAKALCSELQGTVATPRNAEENRAIQNVAKDVAFLGITDQRTENVFEDLTGNRVRYTNWNEGRLSLRGPELHGPAANSVYYTPSSSDTENIPPTEETAKDGCALDPYEQSLIHAATESKANSENQHYTLEKQSVHISVVSVEFLVNLQMFAVTVSSHITRGNRRSLTPGLTHEDFPHKQADSPSLELTGWLDRMASEPAGCSGLPSCSTRIVDVCQVYLDTMTMFV</sequence>
<dbReference type="GO" id="GO:0050830">
    <property type="term" value="P:defense response to Gram-positive bacterium"/>
    <property type="evidence" value="ECO:0000266"/>
    <property type="project" value="RGD"/>
</dbReference>
<dbReference type="STRING" id="10116.ENSRNOP00000047103"/>
<dbReference type="GO" id="GO:0051604">
    <property type="term" value="P:protein maturation"/>
    <property type="evidence" value="ECO:0000266"/>
    <property type="project" value="RGD"/>
</dbReference>
<evidence type="ECO:0000313" key="23">
    <source>
        <dbReference type="RGD" id="15003377"/>
    </source>
</evidence>
<evidence type="ECO:0000256" key="1">
    <source>
        <dbReference type="ARBA" id="ARBA00004613"/>
    </source>
</evidence>
<evidence type="ECO:0000313" key="24">
    <source>
        <dbReference type="RGD" id="67380"/>
    </source>
</evidence>
<dbReference type="GO" id="GO:1903028">
    <property type="term" value="P:positive regulation of opsonization"/>
    <property type="evidence" value="ECO:0000266"/>
    <property type="project" value="RGD"/>
</dbReference>
<dbReference type="GO" id="GO:0045087">
    <property type="term" value="P:innate immune response"/>
    <property type="evidence" value="ECO:0000266"/>
    <property type="project" value="RGD"/>
</dbReference>
<evidence type="ECO:0000313" key="19">
    <source>
        <dbReference type="EMBL" id="AAP92575.1"/>
    </source>
</evidence>
<dbReference type="RGD" id="15003377">
    <property type="gene designation" value="AABR07006691.1"/>
</dbReference>
<feature type="region of interest" description="Disordered" evidence="16">
    <location>
        <begin position="226"/>
        <end position="246"/>
    </location>
</feature>
<dbReference type="GO" id="GO:0050766">
    <property type="term" value="P:positive regulation of phagocytosis"/>
    <property type="evidence" value="ECO:0000266"/>
    <property type="project" value="RGD"/>
</dbReference>
<dbReference type="HOGENOM" id="CLU_747132_0_0_1"/>
<dbReference type="InterPro" id="IPR016186">
    <property type="entry name" value="C-type_lectin-like/link_sf"/>
</dbReference>
<dbReference type="Gene3D" id="3.10.100.10">
    <property type="entry name" value="Mannose-Binding Protein A, subunit A"/>
    <property type="match status" value="1"/>
</dbReference>
<evidence type="ECO:0007829" key="25">
    <source>
        <dbReference type="PeptideAtlas" id="Q7TMC0"/>
    </source>
</evidence>
<evidence type="ECO:0000256" key="2">
    <source>
        <dbReference type="ARBA" id="ARBA00021805"/>
    </source>
</evidence>
<dbReference type="GO" id="GO:0048306">
    <property type="term" value="F:calcium-dependent protein binding"/>
    <property type="evidence" value="ECO:0000266"/>
    <property type="project" value="RGD"/>
</dbReference>
<keyword evidence="13" id="KW-1018">Complement activation lectin pathway</keyword>
<dbReference type="GO" id="GO:0005615">
    <property type="term" value="C:extracellular space"/>
    <property type="evidence" value="ECO:0000314"/>
    <property type="project" value="RGD"/>
</dbReference>
<dbReference type="GeneTree" id="ENSGT00940000154368"/>
<feature type="compositionally biased region" description="Low complexity" evidence="16">
    <location>
        <begin position="65"/>
        <end position="74"/>
    </location>
</feature>
<evidence type="ECO:0000256" key="5">
    <source>
        <dbReference type="ARBA" id="ARBA00022734"/>
    </source>
</evidence>
<reference evidence="20" key="2">
    <citation type="submission" date="2003-06" db="EMBL/GenBank/DDBJ databases">
        <title>Liver regeneration after PH.</title>
        <authorList>
            <person name="Xu C.S."/>
            <person name="Li W.Q."/>
            <person name="Li Y.C."/>
            <person name="Ma H."/>
            <person name="Wang L."/>
            <person name="Wang S.F."/>
            <person name="Han H.P."/>
            <person name="Wang G.P."/>
            <person name="Chai L.Q."/>
            <person name="Yuan J.Y."/>
            <person name="Yang K.J."/>
            <person name="Yan H.M."/>
            <person name="Chang C.F."/>
            <person name="Zhao L.F."/>
            <person name="Shi J.B."/>
            <person name="Rahman S."/>
            <person name="Wang Q.N."/>
            <person name="Zhang J.B."/>
        </authorList>
    </citation>
    <scope>NUCLEOTIDE SEQUENCE</scope>
</reference>
<dbReference type="GO" id="GO:1905370">
    <property type="term" value="C:serine-type endopeptidase complex"/>
    <property type="evidence" value="ECO:0000266"/>
    <property type="project" value="RGD"/>
</dbReference>
<keyword evidence="7" id="KW-0106">Calcium</keyword>
<dbReference type="PANTHER" id="PTHR24024">
    <property type="entry name" value="PULMONARY SURFACTANT-ASSOCIATED PROTEIN A"/>
    <property type="match status" value="1"/>
</dbReference>
<name>Q7TMC0_RAT</name>
<organism evidence="19">
    <name type="scientific">Rattus norvegicus</name>
    <name type="common">Rat</name>
    <dbReference type="NCBI Taxonomy" id="10116"/>
    <lineage>
        <taxon>Eukaryota</taxon>
        <taxon>Metazoa</taxon>
        <taxon>Chordata</taxon>
        <taxon>Craniata</taxon>
        <taxon>Vertebrata</taxon>
        <taxon>Euteleostomi</taxon>
        <taxon>Mammalia</taxon>
        <taxon>Eutheria</taxon>
        <taxon>Euarchontoglires</taxon>
        <taxon>Glires</taxon>
        <taxon>Rodentia</taxon>
        <taxon>Myomorpha</taxon>
        <taxon>Muroidea</taxon>
        <taxon>Muridae</taxon>
        <taxon>Murinae</taxon>
        <taxon>Rattus</taxon>
    </lineage>
</organism>
<dbReference type="GO" id="GO:0043129">
    <property type="term" value="P:surfactant homeostasis"/>
    <property type="evidence" value="ECO:0000318"/>
    <property type="project" value="GO_Central"/>
</dbReference>
<comment type="subcellular location">
    <subcellularLocation>
        <location evidence="1">Secreted</location>
    </subcellularLocation>
</comment>
<keyword evidence="17" id="KW-0732">Signal</keyword>
<dbReference type="PANTHER" id="PTHR24024:SF34">
    <property type="entry name" value="MANNOSE-BINDING PROTEIN C"/>
    <property type="match status" value="1"/>
</dbReference>
<dbReference type="GO" id="GO:0032991">
    <property type="term" value="C:protein-containing complex"/>
    <property type="evidence" value="ECO:0000315"/>
    <property type="project" value="RGD"/>
</dbReference>
<keyword evidence="6" id="KW-0677">Repeat</keyword>
<evidence type="ECO:0000256" key="9">
    <source>
        <dbReference type="ARBA" id="ARBA00022875"/>
    </source>
</evidence>
<evidence type="ECO:0000256" key="8">
    <source>
        <dbReference type="ARBA" id="ARBA00022859"/>
    </source>
</evidence>
<feature type="compositionally biased region" description="Polar residues" evidence="16">
    <location>
        <begin position="226"/>
        <end position="236"/>
    </location>
</feature>
<dbReference type="OrthoDB" id="10255512at2759"/>
<feature type="region of interest" description="Disordered" evidence="16">
    <location>
        <begin position="43"/>
        <end position="99"/>
    </location>
</feature>
<feature type="signal peptide" evidence="17">
    <location>
        <begin position="1"/>
        <end position="18"/>
    </location>
</feature>
<keyword evidence="10" id="KW-0465">Mannose-binding</keyword>
<dbReference type="InterPro" id="IPR051077">
    <property type="entry name" value="Ca-dependent_lectin"/>
</dbReference>
<feature type="domain" description="C-type lectin" evidence="18">
    <location>
        <begin position="141"/>
        <end position="213"/>
    </location>
</feature>
<dbReference type="GO" id="GO:0006956">
    <property type="term" value="P:complement activation"/>
    <property type="evidence" value="ECO:0000266"/>
    <property type="project" value="RGD"/>
</dbReference>
<keyword evidence="9" id="KW-0180">Complement pathway</keyword>
<evidence type="ECO:0000256" key="11">
    <source>
        <dbReference type="ARBA" id="ARBA00023054"/>
    </source>
</evidence>
<evidence type="ECO:0000256" key="4">
    <source>
        <dbReference type="ARBA" id="ARBA00022588"/>
    </source>
</evidence>
<reference evidence="19" key="1">
    <citation type="submission" date="2003-06" db="EMBL/GenBank/DDBJ databases">
        <title>Liver regeneration after PH.</title>
        <authorList>
            <person name="Xu C.S."/>
            <person name="Li W.Q."/>
            <person name="Li Y.C."/>
            <person name="Han H.P."/>
            <person name="Wang G.P."/>
            <person name="Chai L.Q."/>
            <person name="Yuan J.Y."/>
            <person name="Yang K.J."/>
            <person name="Yan H.M."/>
            <person name="Chang C.F."/>
            <person name="Zhao L.F."/>
            <person name="Ma H."/>
            <person name="Wang L."/>
            <person name="Wang S.F."/>
            <person name="Shi J.B."/>
            <person name="Rahman S."/>
            <person name="Wang Q.N."/>
            <person name="Zhang J.B."/>
        </authorList>
    </citation>
    <scope>NUCLEOTIDE SEQUENCE</scope>
</reference>
<evidence type="ECO:0000256" key="13">
    <source>
        <dbReference type="ARBA" id="ARBA00023153"/>
    </source>
</evidence>
<evidence type="ECO:0000259" key="18">
    <source>
        <dbReference type="Pfam" id="PF00059"/>
    </source>
</evidence>
<feature type="chain" id="PRO_5013535010" description="Mannose-binding protein C" evidence="17">
    <location>
        <begin position="19"/>
        <end position="371"/>
    </location>
</feature>
<evidence type="ECO:0000256" key="16">
    <source>
        <dbReference type="SAM" id="MobiDB-lite"/>
    </source>
</evidence>
<dbReference type="Proteomes" id="UP000002494">
    <property type="component" value="Chromosome 1"/>
</dbReference>
<dbReference type="AGR" id="RGD:15003377"/>
<keyword evidence="8" id="KW-0391">Immunity</keyword>
<keyword evidence="11" id="KW-0175">Coiled coil</keyword>
<dbReference type="GO" id="GO:0005102">
    <property type="term" value="F:signaling receptor binding"/>
    <property type="evidence" value="ECO:0000266"/>
    <property type="project" value="RGD"/>
</dbReference>
<evidence type="ECO:0000256" key="12">
    <source>
        <dbReference type="ARBA" id="ARBA00023119"/>
    </source>
</evidence>
<keyword evidence="14" id="KW-0379">Hydroxylation</keyword>
<dbReference type="RGD" id="67380">
    <property type="gene designation" value="Mbl2"/>
</dbReference>
<dbReference type="GO" id="GO:0002752">
    <property type="term" value="P:cell surface pattern recognition receptor signaling pathway"/>
    <property type="evidence" value="ECO:0000266"/>
    <property type="project" value="RGD"/>
</dbReference>
<accession>A0A140UHW8</accession>
<dbReference type="GO" id="GO:0042802">
    <property type="term" value="F:identical protein binding"/>
    <property type="evidence" value="ECO:0000314"/>
    <property type="project" value="RGD"/>
</dbReference>
<dbReference type="GO" id="GO:0031640">
    <property type="term" value="P:killing of cells of another organism"/>
    <property type="evidence" value="ECO:0000266"/>
    <property type="project" value="RGD"/>
</dbReference>
<keyword evidence="3" id="KW-0964">Secreted</keyword>
<dbReference type="GO" id="GO:0106139">
    <property type="term" value="C:symbiont cell surface"/>
    <property type="evidence" value="ECO:0000266"/>
    <property type="project" value="RGD"/>
</dbReference>
<dbReference type="GO" id="GO:0140374">
    <property type="term" value="P:antiviral innate immune response"/>
    <property type="evidence" value="ECO:0000266"/>
    <property type="project" value="RGD"/>
</dbReference>
<evidence type="ECO:0000256" key="6">
    <source>
        <dbReference type="ARBA" id="ARBA00022737"/>
    </source>
</evidence>
<dbReference type="GO" id="GO:0048525">
    <property type="term" value="P:negative regulation of viral process"/>
    <property type="evidence" value="ECO:0000266"/>
    <property type="project" value="RGD"/>
</dbReference>
<reference evidence="21 22" key="3">
    <citation type="journal article" date="2004" name="Nature">
        <title>Genome sequence of the Brown Norway rat yields insights into mammalian evolution.</title>
        <authorList>
            <consortium name="Rat Genome Sequencing Project Consortium"/>
            <person name="Gibbs R.A."/>
            <person name="Weinstock G.M."/>
            <person name="Metzker M.L."/>
            <person name="Muzny D.M."/>
            <person name="Sodergren E.J."/>
            <person name="Scherer S."/>
            <person name="Scott G."/>
            <person name="Steffen D."/>
            <person name="Worley K.C."/>
            <person name="Burch P.E."/>
            <person name="Okwuonu G."/>
            <person name="Hines S."/>
            <person name="Lewis L."/>
            <person name="Deramo C."/>
            <person name="Delgado O."/>
            <person name="Dugan-Rocha S."/>
            <person name="Miner G."/>
            <person name="Morgan M."/>
            <person name="Hawes A."/>
            <person name="Gill R."/>
            <person name="Holt R.A."/>
            <person name="Adams M.D."/>
            <person name="Amanatides P.G."/>
            <person name="Baden-Tillson H."/>
            <person name="Barnstead M."/>
            <person name="Chin S."/>
            <person name="Evans C.A."/>
            <person name="Ferriera S."/>
            <person name="Fosler C."/>
            <person name="Glodek A."/>
            <person name="Gu Z."/>
            <person name="Jennings D."/>
            <person name="Kraft C.L."/>
            <person name="Nguyen T."/>
            <person name="Pfannkoch C.M."/>
            <person name="Sitter C."/>
            <person name="Sutton G.G."/>
            <person name="Venter J.C."/>
            <person name="Woodage T."/>
            <person name="Smith D."/>
            <person name="Lee H.-M."/>
            <person name="Gustafson E."/>
            <person name="Cahill P."/>
            <person name="Kana A."/>
            <person name="Doucette-Stamm L."/>
            <person name="Weinstock K."/>
            <person name="Fechtel K."/>
            <person name="Weiss R.B."/>
            <person name="Dunn D.M."/>
            <person name="Green E.D."/>
            <person name="Blakesley R.W."/>
            <person name="Bouffard G.G."/>
            <person name="De Jong P.J."/>
            <person name="Osoegawa K."/>
            <person name="Zhu B."/>
            <person name="Marra M."/>
            <person name="Schein J."/>
            <person name="Bosdet I."/>
            <person name="Fjell C."/>
            <person name="Jones S."/>
            <person name="Krzywinski M."/>
            <person name="Mathewson C."/>
            <person name="Siddiqui A."/>
            <person name="Wye N."/>
            <person name="McPherson J."/>
            <person name="Zhao S."/>
            <person name="Fraser C.M."/>
            <person name="Shetty J."/>
            <person name="Shatsman S."/>
            <person name="Geer K."/>
            <person name="Chen Y."/>
            <person name="Abramzon S."/>
            <person name="Nierman W.C."/>
            <person name="Havlak P.H."/>
            <person name="Chen R."/>
            <person name="Durbin K.J."/>
            <person name="Egan A."/>
            <person name="Ren Y."/>
            <person name="Song X.-Z."/>
            <person name="Li B."/>
            <person name="Liu Y."/>
            <person name="Qin X."/>
            <person name="Cawley S."/>
            <person name="Cooney A.J."/>
            <person name="D'Souza L.M."/>
            <person name="Martin K."/>
            <person name="Wu J.Q."/>
            <person name="Gonzalez-Garay M.L."/>
            <person name="Jackson A.R."/>
            <person name="Kalafus K.J."/>
            <person name="McLeod M.P."/>
            <person name="Milosavljevic A."/>
            <person name="Virk D."/>
            <person name="Volkov A."/>
            <person name="Wheeler D.A."/>
            <person name="Zhang Z."/>
            <person name="Bailey J.A."/>
            <person name="Eichler E.E."/>
            <person name="Tuzun E."/>
            <person name="Birney E."/>
            <person name="Mongin E."/>
            <person name="Ureta-Vidal A."/>
            <person name="Woodwark C."/>
            <person name="Zdobnov E."/>
            <person name="Bork P."/>
            <person name="Suyama M."/>
            <person name="Torrents D."/>
            <person name="Alexandersson M."/>
            <person name="Trask B.J."/>
            <person name="Young J.M."/>
            <person name="Huang H."/>
            <person name="Wang H."/>
            <person name="Xing H."/>
            <person name="Daniels S."/>
            <person name="Gietzen D."/>
            <person name="Schmidt J."/>
            <person name="Stevens K."/>
            <person name="Vitt U."/>
            <person name="Wingrove J."/>
            <person name="Camara F."/>
            <person name="Mar Alba M."/>
            <person name="Abril J.F."/>
            <person name="Guigo R."/>
            <person name="Smit A."/>
            <person name="Dubchak I."/>
            <person name="Rubin E.M."/>
            <person name="Couronne O."/>
            <person name="Poliakov A."/>
            <person name="Huebner N."/>
            <person name="Ganten D."/>
            <person name="Goesele C."/>
            <person name="Hummel O."/>
            <person name="Kreitler T."/>
            <person name="Lee Y.-A."/>
            <person name="Monti J."/>
            <person name="Schulz H."/>
            <person name="Zimdahl H."/>
            <person name="Himmelbauer H."/>
            <person name="Lehrach H."/>
            <person name="Jacob H.J."/>
            <person name="Bromberg S."/>
            <person name="Gullings-Handley J."/>
            <person name="Jensen-Seaman M.I."/>
            <person name="Kwitek A.E."/>
            <person name="Lazar J."/>
            <person name="Pasko D."/>
            <person name="Tonellato P.J."/>
            <person name="Twigger S."/>
            <person name="Ponting C.P."/>
            <person name="Duarte J.M."/>
            <person name="Rice S."/>
            <person name="Goodstadt L."/>
            <person name="Beatson S.A."/>
            <person name="Emes R.D."/>
            <person name="Winter E.E."/>
            <person name="Webber C."/>
            <person name="Brandt P."/>
            <person name="Nyakatura G."/>
            <person name="Adetobi M."/>
            <person name="Chiaromonte F."/>
            <person name="Elnitski L."/>
            <person name="Eswara P."/>
            <person name="Hardison R.C."/>
            <person name="Hou M."/>
            <person name="Kolbe D."/>
            <person name="Makova K."/>
            <person name="Miller W."/>
            <person name="Nekrutenko A."/>
            <person name="Riemer C."/>
            <person name="Schwartz S."/>
            <person name="Taylor J."/>
            <person name="Yang S."/>
            <person name="Zhang Y."/>
            <person name="Lindpaintner K."/>
            <person name="Andrews T.D."/>
            <person name="Caccamo M."/>
            <person name="Clamp M."/>
            <person name="Clarke L."/>
            <person name="Curwen V."/>
            <person name="Durbin R.M."/>
            <person name="Eyras E."/>
            <person name="Searle S.M."/>
            <person name="Cooper G.M."/>
            <person name="Batzoglou S."/>
            <person name="Brudno M."/>
            <person name="Sidow A."/>
            <person name="Stone E.A."/>
            <person name="Payseur B.A."/>
            <person name="Bourque G."/>
            <person name="Lopez-Otin C."/>
            <person name="Puente X.S."/>
            <person name="Chakrabarti K."/>
            <person name="Chatterji S."/>
            <person name="Dewey C."/>
            <person name="Pachter L."/>
            <person name="Bray N."/>
            <person name="Yap V.B."/>
            <person name="Caspi A."/>
            <person name="Tesler G."/>
            <person name="Pevzner P.A."/>
            <person name="Haussler D."/>
            <person name="Roskin K.M."/>
            <person name="Baertsch R."/>
            <person name="Clawson H."/>
            <person name="Furey T.S."/>
            <person name="Hinrichs A.S."/>
            <person name="Karolchik D."/>
            <person name="Kent W.J."/>
            <person name="Rosenbloom K.R."/>
            <person name="Trumbower H."/>
            <person name="Weirauch M."/>
            <person name="Cooper D.N."/>
            <person name="Stenson P.D."/>
            <person name="Ma B."/>
            <person name="Brent M."/>
            <person name="Arumugam M."/>
            <person name="Shteynberg D."/>
            <person name="Copley R.R."/>
            <person name="Taylor M.S."/>
            <person name="Riethman H."/>
            <person name="Mudunuri U."/>
            <person name="Peterson J."/>
            <person name="Guyer M."/>
            <person name="Felsenfeld A."/>
            <person name="Old S."/>
            <person name="Mockrin S."/>
            <person name="Collins F.S."/>
        </authorList>
    </citation>
    <scope>NUCLEOTIDE SEQUENCE [LARGE SCALE GENOMIC DNA]</scope>
    <source>
        <strain evidence="21 22">Brown Norway</strain>
    </source>
</reference>
<dbReference type="GO" id="GO:0005537">
    <property type="term" value="F:D-mannose binding"/>
    <property type="evidence" value="ECO:0000314"/>
    <property type="project" value="RGD"/>
</dbReference>
<dbReference type="GO" id="GO:0006958">
    <property type="term" value="P:complement activation, classical pathway"/>
    <property type="evidence" value="ECO:0007669"/>
    <property type="project" value="UniProtKB-KW"/>
</dbReference>
<dbReference type="GO" id="GO:0006508">
    <property type="term" value="P:proteolysis"/>
    <property type="evidence" value="ECO:0000266"/>
    <property type="project" value="RGD"/>
</dbReference>